<evidence type="ECO:0000313" key="1">
    <source>
        <dbReference type="EMBL" id="PKU78261.1"/>
    </source>
</evidence>
<keyword evidence="2" id="KW-1185">Reference proteome</keyword>
<dbReference type="AlphaFoldDB" id="A0A2I0WRJ4"/>
<reference evidence="1 2" key="1">
    <citation type="journal article" date="2016" name="Sci. Rep.">
        <title>The Dendrobium catenatum Lindl. genome sequence provides insights into polysaccharide synthase, floral development and adaptive evolution.</title>
        <authorList>
            <person name="Zhang G.Q."/>
            <person name="Xu Q."/>
            <person name="Bian C."/>
            <person name="Tsai W.C."/>
            <person name="Yeh C.M."/>
            <person name="Liu K.W."/>
            <person name="Yoshida K."/>
            <person name="Zhang L.S."/>
            <person name="Chang S.B."/>
            <person name="Chen F."/>
            <person name="Shi Y."/>
            <person name="Su Y.Y."/>
            <person name="Zhang Y.Q."/>
            <person name="Chen L.J."/>
            <person name="Yin Y."/>
            <person name="Lin M."/>
            <person name="Huang H."/>
            <person name="Deng H."/>
            <person name="Wang Z.W."/>
            <person name="Zhu S.L."/>
            <person name="Zhao X."/>
            <person name="Deng C."/>
            <person name="Niu S.C."/>
            <person name="Huang J."/>
            <person name="Wang M."/>
            <person name="Liu G.H."/>
            <person name="Yang H.J."/>
            <person name="Xiao X.J."/>
            <person name="Hsiao Y.Y."/>
            <person name="Wu W.L."/>
            <person name="Chen Y.Y."/>
            <person name="Mitsuda N."/>
            <person name="Ohme-Takagi M."/>
            <person name="Luo Y.B."/>
            <person name="Van de Peer Y."/>
            <person name="Liu Z.J."/>
        </authorList>
    </citation>
    <scope>NUCLEOTIDE SEQUENCE [LARGE SCALE GENOMIC DNA]</scope>
    <source>
        <tissue evidence="1">The whole plant</tissue>
    </source>
</reference>
<organism evidence="1 2">
    <name type="scientific">Dendrobium catenatum</name>
    <dbReference type="NCBI Taxonomy" id="906689"/>
    <lineage>
        <taxon>Eukaryota</taxon>
        <taxon>Viridiplantae</taxon>
        <taxon>Streptophyta</taxon>
        <taxon>Embryophyta</taxon>
        <taxon>Tracheophyta</taxon>
        <taxon>Spermatophyta</taxon>
        <taxon>Magnoliopsida</taxon>
        <taxon>Liliopsida</taxon>
        <taxon>Asparagales</taxon>
        <taxon>Orchidaceae</taxon>
        <taxon>Epidendroideae</taxon>
        <taxon>Malaxideae</taxon>
        <taxon>Dendrobiinae</taxon>
        <taxon>Dendrobium</taxon>
    </lineage>
</organism>
<gene>
    <name evidence="1" type="ORF">MA16_Dca027630</name>
</gene>
<evidence type="ECO:0000313" key="2">
    <source>
        <dbReference type="Proteomes" id="UP000233837"/>
    </source>
</evidence>
<protein>
    <submittedName>
        <fullName evidence="1">Uncharacterized protein</fullName>
    </submittedName>
</protein>
<proteinExistence type="predicted"/>
<sequence>MKSKYDELQTITKDVKHMQKKISRFACCNKYLSKSQERRESTDRKQQPKTEKLYWARMRRDVKD</sequence>
<accession>A0A2I0WRJ4</accession>
<dbReference type="EMBL" id="KZ502465">
    <property type="protein sequence ID" value="PKU78261.1"/>
    <property type="molecule type" value="Genomic_DNA"/>
</dbReference>
<name>A0A2I0WRJ4_9ASPA</name>
<dbReference type="Proteomes" id="UP000233837">
    <property type="component" value="Unassembled WGS sequence"/>
</dbReference>
<reference evidence="1 2" key="2">
    <citation type="journal article" date="2017" name="Nature">
        <title>The Apostasia genome and the evolution of orchids.</title>
        <authorList>
            <person name="Zhang G.Q."/>
            <person name="Liu K.W."/>
            <person name="Li Z."/>
            <person name="Lohaus R."/>
            <person name="Hsiao Y.Y."/>
            <person name="Niu S.C."/>
            <person name="Wang J.Y."/>
            <person name="Lin Y.C."/>
            <person name="Xu Q."/>
            <person name="Chen L.J."/>
            <person name="Yoshida K."/>
            <person name="Fujiwara S."/>
            <person name="Wang Z.W."/>
            <person name="Zhang Y.Q."/>
            <person name="Mitsuda N."/>
            <person name="Wang M."/>
            <person name="Liu G.H."/>
            <person name="Pecoraro L."/>
            <person name="Huang H.X."/>
            <person name="Xiao X.J."/>
            <person name="Lin M."/>
            <person name="Wu X.Y."/>
            <person name="Wu W.L."/>
            <person name="Chen Y.Y."/>
            <person name="Chang S.B."/>
            <person name="Sakamoto S."/>
            <person name="Ohme-Takagi M."/>
            <person name="Yagi M."/>
            <person name="Zeng S.J."/>
            <person name="Shen C.Y."/>
            <person name="Yeh C.M."/>
            <person name="Luo Y.B."/>
            <person name="Tsai W.C."/>
            <person name="Van de Peer Y."/>
            <person name="Liu Z.J."/>
        </authorList>
    </citation>
    <scope>NUCLEOTIDE SEQUENCE [LARGE SCALE GENOMIC DNA]</scope>
    <source>
        <tissue evidence="1">The whole plant</tissue>
    </source>
</reference>